<protein>
    <recommendedName>
        <fullName evidence="4">Lipoprotein</fullName>
    </recommendedName>
</protein>
<dbReference type="EMBL" id="CP012109">
    <property type="protein sequence ID" value="AKQ69292.1"/>
    <property type="molecule type" value="Genomic_DNA"/>
</dbReference>
<dbReference type="AlphaFoldDB" id="A0A0H4XLZ0"/>
<dbReference type="PATRIC" id="fig|1297742.4.peg.6296"/>
<dbReference type="OrthoDB" id="5382906at2"/>
<evidence type="ECO:0000256" key="1">
    <source>
        <dbReference type="SAM" id="SignalP"/>
    </source>
</evidence>
<accession>A0A0H4XLZ0</accession>
<sequence length="204" mass="21960">MTRTAWSLGVLLFCLLAAPVTAQDSMLGLPLVLRDGGWARYVGNTPAGSATFVFKVGAHDTHEGQRGRWLLLEIEVPGTGRVLFEFLVKGKVFTADQVLHTRVSVPGRPPQETKDAFANPERPGVWKPKLLRETTAKVAGRELPVTEYSFPAGLTAAWSPEVPGVGLVEVTGPEPFQLVAFGVGGDPWKGMTGRSHWPAPPVAK</sequence>
<keyword evidence="3" id="KW-1185">Reference proteome</keyword>
<evidence type="ECO:0000313" key="3">
    <source>
        <dbReference type="Proteomes" id="UP000009026"/>
    </source>
</evidence>
<dbReference type="RefSeq" id="WP_002638754.1">
    <property type="nucleotide sequence ID" value="NZ_CP012109.1"/>
</dbReference>
<gene>
    <name evidence="2" type="ORF">A176_006204</name>
</gene>
<dbReference type="Proteomes" id="UP000009026">
    <property type="component" value="Chromosome"/>
</dbReference>
<evidence type="ECO:0008006" key="4">
    <source>
        <dbReference type="Google" id="ProtNLM"/>
    </source>
</evidence>
<evidence type="ECO:0000313" key="2">
    <source>
        <dbReference type="EMBL" id="AKQ69292.1"/>
    </source>
</evidence>
<feature type="chain" id="PRO_5005212861" description="Lipoprotein" evidence="1">
    <location>
        <begin position="23"/>
        <end position="204"/>
    </location>
</feature>
<reference evidence="2 3" key="1">
    <citation type="journal article" date="2016" name="PLoS ONE">
        <title>Complete Genome Sequence and Comparative Genomics of a Novel Myxobacterium Myxococcus hansupus.</title>
        <authorList>
            <person name="Sharma G."/>
            <person name="Narwani T."/>
            <person name="Subramanian S."/>
        </authorList>
    </citation>
    <scope>NUCLEOTIDE SEQUENCE [LARGE SCALE GENOMIC DNA]</scope>
    <source>
        <strain evidence="3">mixupus</strain>
    </source>
</reference>
<name>A0A0H4XLZ0_9BACT</name>
<keyword evidence="1" id="KW-0732">Signal</keyword>
<proteinExistence type="predicted"/>
<organism evidence="2 3">
    <name type="scientific">Pseudomyxococcus hansupus</name>
    <dbReference type="NCBI Taxonomy" id="1297742"/>
    <lineage>
        <taxon>Bacteria</taxon>
        <taxon>Pseudomonadati</taxon>
        <taxon>Myxococcota</taxon>
        <taxon>Myxococcia</taxon>
        <taxon>Myxococcales</taxon>
        <taxon>Cystobacterineae</taxon>
        <taxon>Myxococcaceae</taxon>
        <taxon>Pseudomyxococcus</taxon>
    </lineage>
</organism>
<feature type="signal peptide" evidence="1">
    <location>
        <begin position="1"/>
        <end position="22"/>
    </location>
</feature>
<dbReference type="KEGG" id="mym:A176_006204"/>